<dbReference type="PANTHER" id="PTHR37488">
    <property type="entry name" value="DUF1275 DOMAIN-CONTAINING PROTEIN"/>
    <property type="match status" value="1"/>
</dbReference>
<feature type="transmembrane region" description="Helical" evidence="2">
    <location>
        <begin position="254"/>
        <end position="271"/>
    </location>
</feature>
<keyword evidence="2" id="KW-1133">Transmembrane helix</keyword>
<evidence type="ECO:0000313" key="3">
    <source>
        <dbReference type="EMBL" id="KAL0064942.1"/>
    </source>
</evidence>
<dbReference type="InterPro" id="IPR010699">
    <property type="entry name" value="DUF1275"/>
</dbReference>
<keyword evidence="4" id="KW-1185">Reference proteome</keyword>
<accession>A0ABR2ZV58</accession>
<comment type="caution">
    <text evidence="3">The sequence shown here is derived from an EMBL/GenBank/DDBJ whole genome shotgun (WGS) entry which is preliminary data.</text>
</comment>
<name>A0ABR2ZV58_9AGAR</name>
<dbReference type="Proteomes" id="UP001437256">
    <property type="component" value="Unassembled WGS sequence"/>
</dbReference>
<feature type="transmembrane region" description="Helical" evidence="2">
    <location>
        <begin position="110"/>
        <end position="132"/>
    </location>
</feature>
<feature type="transmembrane region" description="Helical" evidence="2">
    <location>
        <begin position="196"/>
        <end position="216"/>
    </location>
</feature>
<feature type="transmembrane region" description="Helical" evidence="2">
    <location>
        <begin position="171"/>
        <end position="190"/>
    </location>
</feature>
<protein>
    <recommendedName>
        <fullName evidence="5">DUF1275 domain protein</fullName>
    </recommendedName>
</protein>
<feature type="region of interest" description="Disordered" evidence="1">
    <location>
        <begin position="331"/>
        <end position="355"/>
    </location>
</feature>
<feature type="transmembrane region" description="Helical" evidence="2">
    <location>
        <begin position="138"/>
        <end position="159"/>
    </location>
</feature>
<keyword evidence="2" id="KW-0812">Transmembrane</keyword>
<evidence type="ECO:0008006" key="5">
    <source>
        <dbReference type="Google" id="ProtNLM"/>
    </source>
</evidence>
<gene>
    <name evidence="3" type="ORF">AAF712_008063</name>
</gene>
<evidence type="ECO:0000256" key="2">
    <source>
        <dbReference type="SAM" id="Phobius"/>
    </source>
</evidence>
<feature type="transmembrane region" description="Helical" evidence="2">
    <location>
        <begin position="228"/>
        <end position="248"/>
    </location>
</feature>
<organism evidence="3 4">
    <name type="scientific">Marasmius tenuissimus</name>
    <dbReference type="NCBI Taxonomy" id="585030"/>
    <lineage>
        <taxon>Eukaryota</taxon>
        <taxon>Fungi</taxon>
        <taxon>Dikarya</taxon>
        <taxon>Basidiomycota</taxon>
        <taxon>Agaricomycotina</taxon>
        <taxon>Agaricomycetes</taxon>
        <taxon>Agaricomycetidae</taxon>
        <taxon>Agaricales</taxon>
        <taxon>Marasmiineae</taxon>
        <taxon>Marasmiaceae</taxon>
        <taxon>Marasmius</taxon>
    </lineage>
</organism>
<dbReference type="Pfam" id="PF06912">
    <property type="entry name" value="DUF1275"/>
    <property type="match status" value="1"/>
</dbReference>
<dbReference type="EMBL" id="JBBXMP010000054">
    <property type="protein sequence ID" value="KAL0064942.1"/>
    <property type="molecule type" value="Genomic_DNA"/>
</dbReference>
<keyword evidence="2" id="KW-0472">Membrane</keyword>
<evidence type="ECO:0000313" key="4">
    <source>
        <dbReference type="Proteomes" id="UP001437256"/>
    </source>
</evidence>
<sequence length="427" mass="45496">MAFEEHDEETTPLLPGASNLNSRKLNSRIRAKLSEQLDAKDCVPILVLLNFVTGFLDAISYTTLRIWAAFQTGNTLQLSLALSRLTVPTSDIPPEYPSRFAYAFTLSDRVAIASLLFFNLGAFVGGFIVNSTTRKTRGWMLVSTLVQLVLTLAATLIIAHPRARDIAEPKLMNTSIALVLIAFSLGIQGIQAKRLGTSQFGITLVLTTAWIDMMNSPWRVARLRDHKALPIVSLIMGGFVGGTLLRYIGTPAALGVVVILRFLVGLGWFIVPPVPESALILRTFGQPPIKVEQHHKLQVDIVPDGCIESLGECGFRYLAAGGNGGRVDVVGSADTETPAGKGSPQKAPVSTGEPVRVSLDPSVTSGGESWVARLKGESVNEETEEDNVSFAGVGVGAGVGGEAVCLDEGGVDVVEHVGPGKREVSSQ</sequence>
<proteinExistence type="predicted"/>
<evidence type="ECO:0000256" key="1">
    <source>
        <dbReference type="SAM" id="MobiDB-lite"/>
    </source>
</evidence>
<dbReference type="PANTHER" id="PTHR37488:SF2">
    <property type="entry name" value="DUF1275 DOMAIN-CONTAINING PROTEIN"/>
    <property type="match status" value="1"/>
</dbReference>
<reference evidence="3 4" key="1">
    <citation type="submission" date="2024-05" db="EMBL/GenBank/DDBJ databases">
        <title>A draft genome resource for the thread blight pathogen Marasmius tenuissimus strain MS-2.</title>
        <authorList>
            <person name="Yulfo-Soto G.E."/>
            <person name="Baruah I.K."/>
            <person name="Amoako-Attah I."/>
            <person name="Bukari Y."/>
            <person name="Meinhardt L.W."/>
            <person name="Bailey B.A."/>
            <person name="Cohen S.P."/>
        </authorList>
    </citation>
    <scope>NUCLEOTIDE SEQUENCE [LARGE SCALE GENOMIC DNA]</scope>
    <source>
        <strain evidence="3 4">MS-2</strain>
    </source>
</reference>